<reference evidence="1" key="1">
    <citation type="submission" date="2021-07" db="EMBL/GenBank/DDBJ databases">
        <authorList>
            <person name="Branca A.L. A."/>
        </authorList>
    </citation>
    <scope>NUCLEOTIDE SEQUENCE</scope>
</reference>
<evidence type="ECO:0008006" key="3">
    <source>
        <dbReference type="Google" id="ProtNLM"/>
    </source>
</evidence>
<dbReference type="OrthoDB" id="4344097at2759"/>
<keyword evidence="2" id="KW-1185">Reference proteome</keyword>
<sequence length="304" mass="36180">MIQRNNLRRKSAVLCFAKTTLPMPEHAMSGVLNYILVFYLEPFYTNMPSETEHPKASMWDLPPELVDQIIDLLPIESQVYLALSCRSLYRRYQHVLAQDEFAFPRYESGLGWLPYGLLDENSNREYNFRRQLLCRLQGPRRLYCSSCSKLHLTNEFGLLSNIVPRICERLSRSPLNIRAMTRTLEGSQREWLEWRRCSVTIQPEVVAEQKLYISPDEQTFLRVRSQWEITYKEETNDCPKIERFFGCPHRCMLPEFPTSRSRKRFNKCYECNLCIKTHWNEVDRSVFQVEITRTVDTREILRSR</sequence>
<evidence type="ECO:0000313" key="2">
    <source>
        <dbReference type="Proteomes" id="UP001154252"/>
    </source>
</evidence>
<dbReference type="Proteomes" id="UP001154252">
    <property type="component" value="Unassembled WGS sequence"/>
</dbReference>
<gene>
    <name evidence="1" type="ORF">PEGY_LOCUS2677</name>
</gene>
<dbReference type="InterPro" id="IPR036047">
    <property type="entry name" value="F-box-like_dom_sf"/>
</dbReference>
<accession>A0A9W4KBJ5</accession>
<protein>
    <recommendedName>
        <fullName evidence="3">F-box domain-containing protein</fullName>
    </recommendedName>
</protein>
<organism evidence="1 2">
    <name type="scientific">Penicillium egyptiacum</name>
    <dbReference type="NCBI Taxonomy" id="1303716"/>
    <lineage>
        <taxon>Eukaryota</taxon>
        <taxon>Fungi</taxon>
        <taxon>Dikarya</taxon>
        <taxon>Ascomycota</taxon>
        <taxon>Pezizomycotina</taxon>
        <taxon>Eurotiomycetes</taxon>
        <taxon>Eurotiomycetidae</taxon>
        <taxon>Eurotiales</taxon>
        <taxon>Aspergillaceae</taxon>
        <taxon>Penicillium</taxon>
    </lineage>
</organism>
<proteinExistence type="predicted"/>
<comment type="caution">
    <text evidence="1">The sequence shown here is derived from an EMBL/GenBank/DDBJ whole genome shotgun (WGS) entry which is preliminary data.</text>
</comment>
<name>A0A9W4KBJ5_9EURO</name>
<dbReference type="AlphaFoldDB" id="A0A9W4KBJ5"/>
<dbReference type="SUPFAM" id="SSF81383">
    <property type="entry name" value="F-box domain"/>
    <property type="match status" value="1"/>
</dbReference>
<evidence type="ECO:0000313" key="1">
    <source>
        <dbReference type="EMBL" id="CAG8891044.1"/>
    </source>
</evidence>
<dbReference type="EMBL" id="CAJVRC010000843">
    <property type="protein sequence ID" value="CAG8891044.1"/>
    <property type="molecule type" value="Genomic_DNA"/>
</dbReference>